<dbReference type="InterPro" id="IPR039418">
    <property type="entry name" value="LexA-like"/>
</dbReference>
<evidence type="ECO:0000256" key="2">
    <source>
        <dbReference type="ARBA" id="ARBA00022763"/>
    </source>
</evidence>
<dbReference type="InterPro" id="IPR050077">
    <property type="entry name" value="LexA_repressor"/>
</dbReference>
<accession>A0ABW2J459</accession>
<evidence type="ECO:0000256" key="4">
    <source>
        <dbReference type="ARBA" id="ARBA00022813"/>
    </source>
</evidence>
<gene>
    <name evidence="10" type="ORF">ACFQO0_05600</name>
</gene>
<dbReference type="InterPro" id="IPR006197">
    <property type="entry name" value="Peptidase_S24_LexA"/>
</dbReference>
<protein>
    <submittedName>
        <fullName evidence="10">LexA family protein</fullName>
    </submittedName>
</protein>
<dbReference type="Gene3D" id="2.10.109.10">
    <property type="entry name" value="Umud Fragment, subunit A"/>
    <property type="match status" value="1"/>
</dbReference>
<dbReference type="PRINTS" id="PR00726">
    <property type="entry name" value="LEXASERPTASE"/>
</dbReference>
<evidence type="ECO:0000256" key="7">
    <source>
        <dbReference type="RuleBase" id="RU003991"/>
    </source>
</evidence>
<evidence type="ECO:0000256" key="3">
    <source>
        <dbReference type="ARBA" id="ARBA00022801"/>
    </source>
</evidence>
<keyword evidence="3 7" id="KW-0378">Hydrolase</keyword>
<keyword evidence="4 7" id="KW-0068">Autocatalytic cleavage</keyword>
<feature type="transmembrane region" description="Helical" evidence="8">
    <location>
        <begin position="39"/>
        <end position="61"/>
    </location>
</feature>
<evidence type="ECO:0000256" key="8">
    <source>
        <dbReference type="SAM" id="Phobius"/>
    </source>
</evidence>
<comment type="similarity">
    <text evidence="1 7">Belongs to the peptidase S24 family.</text>
</comment>
<comment type="caution">
    <text evidence="10">The sequence shown here is derived from an EMBL/GenBank/DDBJ whole genome shotgun (WGS) entry which is preliminary data.</text>
</comment>
<evidence type="ECO:0000256" key="6">
    <source>
        <dbReference type="ARBA" id="ARBA00023236"/>
    </source>
</evidence>
<dbReference type="EMBL" id="JBHTCC010000001">
    <property type="protein sequence ID" value="MFC7297902.1"/>
    <property type="molecule type" value="Genomic_DNA"/>
</dbReference>
<dbReference type="NCBIfam" id="NF007621">
    <property type="entry name" value="PRK10276.1"/>
    <property type="match status" value="1"/>
</dbReference>
<dbReference type="InterPro" id="IPR036286">
    <property type="entry name" value="LexA/Signal_pep-like_sf"/>
</dbReference>
<evidence type="ECO:0000259" key="9">
    <source>
        <dbReference type="Pfam" id="PF00717"/>
    </source>
</evidence>
<evidence type="ECO:0000256" key="5">
    <source>
        <dbReference type="ARBA" id="ARBA00023204"/>
    </source>
</evidence>
<evidence type="ECO:0000256" key="1">
    <source>
        <dbReference type="ARBA" id="ARBA00007484"/>
    </source>
</evidence>
<keyword evidence="11" id="KW-1185">Reference proteome</keyword>
<evidence type="ECO:0000313" key="11">
    <source>
        <dbReference type="Proteomes" id="UP001596379"/>
    </source>
</evidence>
<feature type="transmembrane region" description="Helical" evidence="8">
    <location>
        <begin position="12"/>
        <end position="33"/>
    </location>
</feature>
<keyword evidence="2" id="KW-0227">DNA damage</keyword>
<dbReference type="PANTHER" id="PTHR33516">
    <property type="entry name" value="LEXA REPRESSOR"/>
    <property type="match status" value="1"/>
</dbReference>
<dbReference type="Proteomes" id="UP001596379">
    <property type="component" value="Unassembled WGS sequence"/>
</dbReference>
<name>A0ABW2J459_9BURK</name>
<keyword evidence="5" id="KW-0234">DNA repair</keyword>
<dbReference type="CDD" id="cd06529">
    <property type="entry name" value="S24_LexA-like"/>
    <property type="match status" value="1"/>
</dbReference>
<feature type="domain" description="Peptidase S24/S26A/S26B/S26C" evidence="9">
    <location>
        <begin position="56"/>
        <end position="167"/>
    </location>
</feature>
<keyword evidence="6" id="KW-0742">SOS response</keyword>
<dbReference type="InterPro" id="IPR015927">
    <property type="entry name" value="Peptidase_S24_S26A/B/C"/>
</dbReference>
<proteinExistence type="inferred from homology"/>
<reference evidence="11" key="1">
    <citation type="journal article" date="2019" name="Int. J. Syst. Evol. Microbiol.">
        <title>The Global Catalogue of Microorganisms (GCM) 10K type strain sequencing project: providing services to taxonomists for standard genome sequencing and annotation.</title>
        <authorList>
            <consortium name="The Broad Institute Genomics Platform"/>
            <consortium name="The Broad Institute Genome Sequencing Center for Infectious Disease"/>
            <person name="Wu L."/>
            <person name="Ma J."/>
        </authorList>
    </citation>
    <scope>NUCLEOTIDE SEQUENCE [LARGE SCALE GENOMIC DNA]</scope>
    <source>
        <strain evidence="11">CCUG 36956</strain>
    </source>
</reference>
<keyword evidence="8" id="KW-1133">Transmembrane helix</keyword>
<keyword evidence="8" id="KW-0472">Membrane</keyword>
<dbReference type="Pfam" id="PF00717">
    <property type="entry name" value="Peptidase_S24"/>
    <property type="match status" value="1"/>
</dbReference>
<sequence length="187" mass="20728">MPWIIRTRTPCGLPSAGLLFSIGLDMNAVYIYSIHIMSFPIPLSLCPLPVVLFSCAISAGFPSPATDHTQKRINLTDELILHPEATFLFRITGDSMINAGIFDGDAVLVDRAIEAAHDLIVLAVVDGEFTCKRLYKRGKIVKLLPENDAYEPIEFAEGQEVTIWGVVTESFRNHFKPKKKRNAKVAT</sequence>
<dbReference type="PANTHER" id="PTHR33516:SF2">
    <property type="entry name" value="LEXA REPRESSOR-RELATED"/>
    <property type="match status" value="1"/>
</dbReference>
<keyword evidence="8" id="KW-0812">Transmembrane</keyword>
<dbReference type="SUPFAM" id="SSF51306">
    <property type="entry name" value="LexA/Signal peptidase"/>
    <property type="match status" value="1"/>
</dbReference>
<evidence type="ECO:0000313" key="10">
    <source>
        <dbReference type="EMBL" id="MFC7297902.1"/>
    </source>
</evidence>
<organism evidence="10 11">
    <name type="scientific">Herminiimonas aquatilis</name>
    <dbReference type="NCBI Taxonomy" id="345342"/>
    <lineage>
        <taxon>Bacteria</taxon>
        <taxon>Pseudomonadati</taxon>
        <taxon>Pseudomonadota</taxon>
        <taxon>Betaproteobacteria</taxon>
        <taxon>Burkholderiales</taxon>
        <taxon>Oxalobacteraceae</taxon>
        <taxon>Herminiimonas</taxon>
    </lineage>
</organism>
<dbReference type="RefSeq" id="WP_382233025.1">
    <property type="nucleotide sequence ID" value="NZ_JBHTCC010000001.1"/>
</dbReference>